<reference evidence="3" key="1">
    <citation type="journal article" date="2021" name="Nat. Commun.">
        <title>Genetic determinants of endophytism in the Arabidopsis root mycobiome.</title>
        <authorList>
            <person name="Mesny F."/>
            <person name="Miyauchi S."/>
            <person name="Thiergart T."/>
            <person name="Pickel B."/>
            <person name="Atanasova L."/>
            <person name="Karlsson M."/>
            <person name="Huettel B."/>
            <person name="Barry K.W."/>
            <person name="Haridas S."/>
            <person name="Chen C."/>
            <person name="Bauer D."/>
            <person name="Andreopoulos W."/>
            <person name="Pangilinan J."/>
            <person name="LaButti K."/>
            <person name="Riley R."/>
            <person name="Lipzen A."/>
            <person name="Clum A."/>
            <person name="Drula E."/>
            <person name="Henrissat B."/>
            <person name="Kohler A."/>
            <person name="Grigoriev I.V."/>
            <person name="Martin F.M."/>
            <person name="Hacquard S."/>
        </authorList>
    </citation>
    <scope>NUCLEOTIDE SEQUENCE</scope>
    <source>
        <strain evidence="3">MPI-CAGE-CH-0243</strain>
    </source>
</reference>
<comment type="caution">
    <text evidence="3">The sequence shown here is derived from an EMBL/GenBank/DDBJ whole genome shotgun (WGS) entry which is preliminary data.</text>
</comment>
<evidence type="ECO:0000313" key="4">
    <source>
        <dbReference type="Proteomes" id="UP000700596"/>
    </source>
</evidence>
<keyword evidence="4" id="KW-1185">Reference proteome</keyword>
<evidence type="ECO:0000256" key="2">
    <source>
        <dbReference type="SAM" id="Phobius"/>
    </source>
</evidence>
<dbReference type="PANTHER" id="PTHR36978">
    <property type="entry name" value="P-LOOP CONTAINING NUCLEOTIDE TRIPHOSPHATE HYDROLASE"/>
    <property type="match status" value="1"/>
</dbReference>
<keyword evidence="2" id="KW-0812">Transmembrane</keyword>
<evidence type="ECO:0000313" key="3">
    <source>
        <dbReference type="EMBL" id="KAH7128576.1"/>
    </source>
</evidence>
<dbReference type="Pfam" id="PF17784">
    <property type="entry name" value="Sulfotransfer_4"/>
    <property type="match status" value="1"/>
</dbReference>
<dbReference type="InterPro" id="IPR027417">
    <property type="entry name" value="P-loop_NTPase"/>
</dbReference>
<accession>A0A9P9E245</accession>
<dbReference type="SUPFAM" id="SSF52540">
    <property type="entry name" value="P-loop containing nucleoside triphosphate hydrolases"/>
    <property type="match status" value="1"/>
</dbReference>
<keyword evidence="2" id="KW-0472">Membrane</keyword>
<dbReference type="GO" id="GO:0016787">
    <property type="term" value="F:hydrolase activity"/>
    <property type="evidence" value="ECO:0007669"/>
    <property type="project" value="UniProtKB-KW"/>
</dbReference>
<dbReference type="PANTHER" id="PTHR36978:SF4">
    <property type="entry name" value="P-LOOP CONTAINING NUCLEOSIDE TRIPHOSPHATE HYDROLASE PROTEIN"/>
    <property type="match status" value="1"/>
</dbReference>
<feature type="region of interest" description="Disordered" evidence="1">
    <location>
        <begin position="1"/>
        <end position="26"/>
    </location>
</feature>
<dbReference type="EMBL" id="JAGMWT010000005">
    <property type="protein sequence ID" value="KAH7128576.1"/>
    <property type="molecule type" value="Genomic_DNA"/>
</dbReference>
<evidence type="ECO:0000256" key="1">
    <source>
        <dbReference type="SAM" id="MobiDB-lite"/>
    </source>
</evidence>
<sequence length="316" mass="36554">MADSNPETTNLTKQTEPPPSKYPPLRLRKIDRDDRVRKLPMRILVLGMCRTGTSSIIAALRKLDYTPHQMREILTNPSQIPLWQEALTLTLIPPSERPSHLRTRKAYNREDFDKLLGDYDVVTDVPSVVFWKQLIDAYPEAKVILTNRPYDEWEHSMQSSIWQMFTWQLFHYARVLGVTAWAPLLDLLHTVFRVHNGNNYGGPKAKKAYEEHYDNIRAYVPAGNLLELGPEQGWKPLCEFLDKPVPKESYPLMQENQAMTAQMTRSWSTMVRYLVLMVLMPGGVAIIGAAFIYWRHTIWDGLDGVLSWIEPYARLS</sequence>
<keyword evidence="3" id="KW-0378">Hydrolase</keyword>
<dbReference type="Proteomes" id="UP000700596">
    <property type="component" value="Unassembled WGS sequence"/>
</dbReference>
<name>A0A9P9E245_9PLEO</name>
<dbReference type="OrthoDB" id="408152at2759"/>
<feature type="transmembrane region" description="Helical" evidence="2">
    <location>
        <begin position="273"/>
        <end position="294"/>
    </location>
</feature>
<protein>
    <submittedName>
        <fullName evidence="3">P-loop containing nucleoside triphosphate hydrolase protein</fullName>
    </submittedName>
</protein>
<proteinExistence type="predicted"/>
<keyword evidence="2" id="KW-1133">Transmembrane helix</keyword>
<dbReference type="InterPro" id="IPR040632">
    <property type="entry name" value="Sulfotransfer_4"/>
</dbReference>
<dbReference type="AlphaFoldDB" id="A0A9P9E245"/>
<organism evidence="3 4">
    <name type="scientific">Dendryphion nanum</name>
    <dbReference type="NCBI Taxonomy" id="256645"/>
    <lineage>
        <taxon>Eukaryota</taxon>
        <taxon>Fungi</taxon>
        <taxon>Dikarya</taxon>
        <taxon>Ascomycota</taxon>
        <taxon>Pezizomycotina</taxon>
        <taxon>Dothideomycetes</taxon>
        <taxon>Pleosporomycetidae</taxon>
        <taxon>Pleosporales</taxon>
        <taxon>Torulaceae</taxon>
        <taxon>Dendryphion</taxon>
    </lineage>
</organism>
<dbReference type="Gene3D" id="3.40.50.300">
    <property type="entry name" value="P-loop containing nucleotide triphosphate hydrolases"/>
    <property type="match status" value="1"/>
</dbReference>
<feature type="compositionally biased region" description="Polar residues" evidence="1">
    <location>
        <begin position="1"/>
        <end position="15"/>
    </location>
</feature>
<gene>
    <name evidence="3" type="ORF">B0J11DRAFT_274581</name>
</gene>